<feature type="transmembrane region" description="Helical" evidence="6">
    <location>
        <begin position="58"/>
        <end position="76"/>
    </location>
</feature>
<dbReference type="GO" id="GO:0016020">
    <property type="term" value="C:membrane"/>
    <property type="evidence" value="ECO:0007669"/>
    <property type="project" value="UniProtKB-SubCell"/>
</dbReference>
<reference evidence="10" key="1">
    <citation type="submission" date="2022-09" db="EMBL/GenBank/DDBJ databases">
        <title>Intensive care unit water sources are persistently colonized with multi-drug resistant bacteria and are the site of extensive horizontal gene transfer of antibiotic resistance genes.</title>
        <authorList>
            <person name="Diorio-Toth L."/>
        </authorList>
    </citation>
    <scope>NUCLEOTIDE SEQUENCE</scope>
    <source>
        <strain evidence="10">GD04005</strain>
    </source>
</reference>
<feature type="domain" description="O-antigen ligase-related" evidence="7">
    <location>
        <begin position="191"/>
        <end position="344"/>
    </location>
</feature>
<feature type="transmembrane region" description="Helical" evidence="6">
    <location>
        <begin position="385"/>
        <end position="402"/>
    </location>
</feature>
<evidence type="ECO:0000256" key="4">
    <source>
        <dbReference type="ARBA" id="ARBA00023136"/>
    </source>
</evidence>
<protein>
    <submittedName>
        <fullName evidence="10">Wzy polymerase domain-containing protein</fullName>
    </submittedName>
</protein>
<evidence type="ECO:0000256" key="5">
    <source>
        <dbReference type="SAM" id="Coils"/>
    </source>
</evidence>
<keyword evidence="3 6" id="KW-1133">Transmembrane helix</keyword>
<dbReference type="InterPro" id="IPR051533">
    <property type="entry name" value="WaaL-like"/>
</dbReference>
<evidence type="ECO:0000256" key="1">
    <source>
        <dbReference type="ARBA" id="ARBA00004141"/>
    </source>
</evidence>
<feature type="transmembrane region" description="Helical" evidence="6">
    <location>
        <begin position="185"/>
        <end position="201"/>
    </location>
</feature>
<dbReference type="PANTHER" id="PTHR37422">
    <property type="entry name" value="TEICHURONIC ACID BIOSYNTHESIS PROTEIN TUAE"/>
    <property type="match status" value="1"/>
</dbReference>
<proteinExistence type="predicted"/>
<comment type="caution">
    <text evidence="10">The sequence shown here is derived from an EMBL/GenBank/DDBJ whole genome shotgun (WGS) entry which is preliminary data.</text>
</comment>
<dbReference type="PANTHER" id="PTHR37422:SF21">
    <property type="entry name" value="EXOQ-LIKE PROTEIN"/>
    <property type="match status" value="1"/>
</dbReference>
<dbReference type="Pfam" id="PF11846">
    <property type="entry name" value="Wzy_C_2"/>
    <property type="match status" value="1"/>
</dbReference>
<dbReference type="Proteomes" id="UP001159329">
    <property type="component" value="Unassembled WGS sequence"/>
</dbReference>
<evidence type="ECO:0000256" key="6">
    <source>
        <dbReference type="SAM" id="Phobius"/>
    </source>
</evidence>
<dbReference type="EMBL" id="JAOEEO010000002">
    <property type="protein sequence ID" value="MDH0564041.1"/>
    <property type="molecule type" value="Genomic_DNA"/>
</dbReference>
<dbReference type="InterPro" id="IPR021797">
    <property type="entry name" value="Wzy_C_2"/>
</dbReference>
<feature type="transmembrane region" description="Helical" evidence="6">
    <location>
        <begin position="82"/>
        <end position="104"/>
    </location>
</feature>
<dbReference type="InterPro" id="IPR007016">
    <property type="entry name" value="O-antigen_ligase-rel_domated"/>
</dbReference>
<evidence type="ECO:0000313" key="10">
    <source>
        <dbReference type="EMBL" id="MDH0564041.1"/>
    </source>
</evidence>
<feature type="transmembrane region" description="Helical" evidence="6">
    <location>
        <begin position="33"/>
        <end position="51"/>
    </location>
</feature>
<name>A0AA42LBD9_9GAMM</name>
<gene>
    <name evidence="10" type="ORF">N7644_10115</name>
</gene>
<feature type="transmembrane region" description="Helical" evidence="6">
    <location>
        <begin position="116"/>
        <end position="137"/>
    </location>
</feature>
<comment type="subcellular location">
    <subcellularLocation>
        <location evidence="1">Membrane</location>
        <topology evidence="1">Multi-pass membrane protein</topology>
    </subcellularLocation>
</comment>
<evidence type="ECO:0000256" key="2">
    <source>
        <dbReference type="ARBA" id="ARBA00022692"/>
    </source>
</evidence>
<organism evidence="10 11">
    <name type="scientific">Acinetobacter courvalinii</name>
    <dbReference type="NCBI Taxonomy" id="280147"/>
    <lineage>
        <taxon>Bacteria</taxon>
        <taxon>Pseudomonadati</taxon>
        <taxon>Pseudomonadota</taxon>
        <taxon>Gammaproteobacteria</taxon>
        <taxon>Moraxellales</taxon>
        <taxon>Moraxellaceae</taxon>
        <taxon>Acinetobacter</taxon>
    </lineage>
</organism>
<sequence>MQFLCFLLASILFSFAWLSPVHTYPWVTFSSELASFGGGVALLALLFNKNVKIPRPQILMLGIAFIPLCQWAFGMITDFSTAFLSFCYLFVFWLMIIAGYNLSLQAEQRERIMLGVSYLLLSISFISAIMAIIQWLNLEAYIDGIIKLKTSRPYANFGQPNNLATFLIMGLMGGLYLYEKRRLTLWLLIPASLVTLFAITLTQSRTSWVVCIFLFFYWIYKQYKNSPRFNFPRLLLWVGLYLVIAGYLLPVLTQFLSSSIDTGVTQTASIAQRAGSGHERLGMWVQILHAIAEKPWFGYGWSQTSIAVFESIQFNTVQVWFNSAHNVLLDLLVWNGVPLGLLIIGYISLWLFWLNKNAKETSSIIAILMVCAILIHAMLEFPQRYAYFLLPMGFLLGLIQAQTPKLKGITVNNNVIRCIGVLALIVVLLIWRDYKLYQENSRLVFKNQAPTAEILGSSKIIVLTQFQQRLDWIALKPQTQMSESELSLLGEMVKNKATPYNLKKYAQLLAYNHKLEEAEQQLVVLRQLYKQKLSLAEIIELNNKTQVKQS</sequence>
<feature type="coiled-coil region" evidence="5">
    <location>
        <begin position="508"/>
        <end position="535"/>
    </location>
</feature>
<feature type="transmembrane region" description="Helical" evidence="6">
    <location>
        <begin position="235"/>
        <end position="256"/>
    </location>
</feature>
<dbReference type="Pfam" id="PF04932">
    <property type="entry name" value="Wzy_C"/>
    <property type="match status" value="1"/>
</dbReference>
<dbReference type="InterPro" id="IPR031726">
    <property type="entry name" value="PglL_A"/>
</dbReference>
<dbReference type="AlphaFoldDB" id="A0AA42LBD9"/>
<evidence type="ECO:0000256" key="3">
    <source>
        <dbReference type="ARBA" id="ARBA00022989"/>
    </source>
</evidence>
<feature type="transmembrane region" description="Helical" evidence="6">
    <location>
        <begin position="331"/>
        <end position="354"/>
    </location>
</feature>
<accession>A0AA42LBD9</accession>
<evidence type="ECO:0000259" key="9">
    <source>
        <dbReference type="Pfam" id="PF15864"/>
    </source>
</evidence>
<feature type="transmembrane region" description="Helical" evidence="6">
    <location>
        <begin position="207"/>
        <end position="223"/>
    </location>
</feature>
<keyword evidence="2 6" id="KW-0812">Transmembrane</keyword>
<dbReference type="RefSeq" id="WP_279695298.1">
    <property type="nucleotide sequence ID" value="NZ_JAOEEO010000002.1"/>
</dbReference>
<feature type="transmembrane region" description="Helical" evidence="6">
    <location>
        <begin position="157"/>
        <end position="178"/>
    </location>
</feature>
<keyword evidence="5" id="KW-0175">Coiled coil</keyword>
<keyword evidence="4 6" id="KW-0472">Membrane</keyword>
<evidence type="ECO:0000313" key="11">
    <source>
        <dbReference type="Proteomes" id="UP001159329"/>
    </source>
</evidence>
<evidence type="ECO:0000259" key="7">
    <source>
        <dbReference type="Pfam" id="PF04932"/>
    </source>
</evidence>
<evidence type="ECO:0000259" key="8">
    <source>
        <dbReference type="Pfam" id="PF11846"/>
    </source>
</evidence>
<feature type="domain" description="Virulence factor membrane-bound polymerase C-terminal" evidence="8">
    <location>
        <begin position="366"/>
        <end position="532"/>
    </location>
</feature>
<feature type="transmembrane region" description="Helical" evidence="6">
    <location>
        <begin position="361"/>
        <end position="379"/>
    </location>
</feature>
<feature type="transmembrane region" description="Helical" evidence="6">
    <location>
        <begin position="414"/>
        <end position="431"/>
    </location>
</feature>
<dbReference type="Pfam" id="PF15864">
    <property type="entry name" value="PglL_A"/>
    <property type="match status" value="1"/>
</dbReference>
<feature type="domain" description="Protein glycosylation ligase" evidence="9">
    <location>
        <begin position="153"/>
        <end position="177"/>
    </location>
</feature>